<sequence length="151" mass="17239">MTHGSELRVRLRRALDGSCPAVFRELTDPREVARWWGPDGFTIPSVESDLRPGGAYRIAMRPPEGELFYLVGEFLEVEPPERLVYTFRWKDPDPEDRETVVTLSLHDIDAGRSELVLDQGDFASERRRALHEEGWSQGLGKLGELFASQRD</sequence>
<dbReference type="InterPro" id="IPR013538">
    <property type="entry name" value="ASHA1/2-like_C"/>
</dbReference>
<organism evidence="3 4">
    <name type="scientific">Streptomyces massasporeus</name>
    <dbReference type="NCBI Taxonomy" id="67324"/>
    <lineage>
        <taxon>Bacteria</taxon>
        <taxon>Bacillati</taxon>
        <taxon>Actinomycetota</taxon>
        <taxon>Actinomycetes</taxon>
        <taxon>Kitasatosporales</taxon>
        <taxon>Streptomycetaceae</taxon>
        <taxon>Streptomyces</taxon>
    </lineage>
</organism>
<gene>
    <name evidence="3" type="ORF">ACFYM3_32415</name>
</gene>
<comment type="caution">
    <text evidence="3">The sequence shown here is derived from an EMBL/GenBank/DDBJ whole genome shotgun (WGS) entry which is preliminary data.</text>
</comment>
<name>A0ABW6LPM1_9ACTN</name>
<dbReference type="InterPro" id="IPR023393">
    <property type="entry name" value="START-like_dom_sf"/>
</dbReference>
<evidence type="ECO:0000259" key="2">
    <source>
        <dbReference type="Pfam" id="PF08327"/>
    </source>
</evidence>
<feature type="domain" description="Activator of Hsp90 ATPase homologue 1/2-like C-terminal" evidence="2">
    <location>
        <begin position="21"/>
        <end position="146"/>
    </location>
</feature>
<evidence type="ECO:0000313" key="3">
    <source>
        <dbReference type="EMBL" id="MFE9229221.1"/>
    </source>
</evidence>
<reference evidence="3 4" key="1">
    <citation type="submission" date="2024-10" db="EMBL/GenBank/DDBJ databases">
        <title>The Natural Products Discovery Center: Release of the First 8490 Sequenced Strains for Exploring Actinobacteria Biosynthetic Diversity.</title>
        <authorList>
            <person name="Kalkreuter E."/>
            <person name="Kautsar S.A."/>
            <person name="Yang D."/>
            <person name="Bader C.D."/>
            <person name="Teijaro C.N."/>
            <person name="Fluegel L."/>
            <person name="Davis C.M."/>
            <person name="Simpson J.R."/>
            <person name="Lauterbach L."/>
            <person name="Steele A.D."/>
            <person name="Gui C."/>
            <person name="Meng S."/>
            <person name="Li G."/>
            <person name="Viehrig K."/>
            <person name="Ye F."/>
            <person name="Su P."/>
            <person name="Kiefer A.F."/>
            <person name="Nichols A."/>
            <person name="Cepeda A.J."/>
            <person name="Yan W."/>
            <person name="Fan B."/>
            <person name="Jiang Y."/>
            <person name="Adhikari A."/>
            <person name="Zheng C.-J."/>
            <person name="Schuster L."/>
            <person name="Cowan T.M."/>
            <person name="Smanski M.J."/>
            <person name="Chevrette M.G."/>
            <person name="De Carvalho L.P.S."/>
            <person name="Shen B."/>
        </authorList>
    </citation>
    <scope>NUCLEOTIDE SEQUENCE [LARGE SCALE GENOMIC DNA]</scope>
    <source>
        <strain evidence="3 4">NPDC007066</strain>
    </source>
</reference>
<dbReference type="SUPFAM" id="SSF55961">
    <property type="entry name" value="Bet v1-like"/>
    <property type="match status" value="1"/>
</dbReference>
<dbReference type="Gene3D" id="3.30.530.20">
    <property type="match status" value="1"/>
</dbReference>
<protein>
    <submittedName>
        <fullName evidence="3">SRPBCC domain-containing protein</fullName>
    </submittedName>
</protein>
<keyword evidence="4" id="KW-1185">Reference proteome</keyword>
<evidence type="ECO:0000256" key="1">
    <source>
        <dbReference type="ARBA" id="ARBA00006817"/>
    </source>
</evidence>
<proteinExistence type="inferred from homology"/>
<comment type="similarity">
    <text evidence="1">Belongs to the AHA1 family.</text>
</comment>
<dbReference type="EMBL" id="JBIAFP010000023">
    <property type="protein sequence ID" value="MFE9229221.1"/>
    <property type="molecule type" value="Genomic_DNA"/>
</dbReference>
<dbReference type="RefSeq" id="WP_358292366.1">
    <property type="nucleotide sequence ID" value="NZ_JBEYGJ010000063.1"/>
</dbReference>
<accession>A0ABW6LPM1</accession>
<dbReference type="Proteomes" id="UP001601288">
    <property type="component" value="Unassembled WGS sequence"/>
</dbReference>
<dbReference type="CDD" id="cd07814">
    <property type="entry name" value="SRPBCC_CalC_Aha1-like"/>
    <property type="match status" value="1"/>
</dbReference>
<evidence type="ECO:0000313" key="4">
    <source>
        <dbReference type="Proteomes" id="UP001601288"/>
    </source>
</evidence>
<dbReference type="Pfam" id="PF08327">
    <property type="entry name" value="AHSA1"/>
    <property type="match status" value="1"/>
</dbReference>